<keyword evidence="1" id="KW-0812">Transmembrane</keyword>
<sequence length="163" mass="18158">MYEFADQKKVVYVVFAIILLISALIAPVGIFLPIKAMFITPEAIEIGTSSLSLVTGGIGLALLAGVLIALATMENRLKKYGTALALFVFSIIGLTFSLADYYYITSEKFVYNDSFTLAPETYNWTDFEKVEERVTKDNGVTKVNTISFYSVCQFKLDRSTPFR</sequence>
<organism evidence="2 3">
    <name type="scientific">Metaplanococcus flavidus</name>
    <dbReference type="NCBI Taxonomy" id="569883"/>
    <lineage>
        <taxon>Bacteria</taxon>
        <taxon>Bacillati</taxon>
        <taxon>Bacillota</taxon>
        <taxon>Bacilli</taxon>
        <taxon>Bacillales</taxon>
        <taxon>Caryophanaceae</taxon>
        <taxon>Metaplanococcus</taxon>
    </lineage>
</organism>
<name>A0ABW3LE42_9BACL</name>
<dbReference type="EMBL" id="JBHTKI010000045">
    <property type="protein sequence ID" value="MFD1032880.1"/>
    <property type="molecule type" value="Genomic_DNA"/>
</dbReference>
<dbReference type="RefSeq" id="WP_379083349.1">
    <property type="nucleotide sequence ID" value="NZ_JBHTKI010000045.1"/>
</dbReference>
<feature type="transmembrane region" description="Helical" evidence="1">
    <location>
        <begin position="46"/>
        <end position="71"/>
    </location>
</feature>
<keyword evidence="3" id="KW-1185">Reference proteome</keyword>
<protein>
    <submittedName>
        <fullName evidence="2">Uncharacterized protein</fullName>
    </submittedName>
</protein>
<keyword evidence="1" id="KW-0472">Membrane</keyword>
<keyword evidence="1" id="KW-1133">Transmembrane helix</keyword>
<evidence type="ECO:0000313" key="2">
    <source>
        <dbReference type="EMBL" id="MFD1032880.1"/>
    </source>
</evidence>
<feature type="transmembrane region" description="Helical" evidence="1">
    <location>
        <begin position="12"/>
        <end position="34"/>
    </location>
</feature>
<gene>
    <name evidence="2" type="ORF">ACFQ1X_15730</name>
</gene>
<comment type="caution">
    <text evidence="2">The sequence shown here is derived from an EMBL/GenBank/DDBJ whole genome shotgun (WGS) entry which is preliminary data.</text>
</comment>
<accession>A0ABW3LE42</accession>
<evidence type="ECO:0000313" key="3">
    <source>
        <dbReference type="Proteomes" id="UP001597109"/>
    </source>
</evidence>
<proteinExistence type="predicted"/>
<feature type="transmembrane region" description="Helical" evidence="1">
    <location>
        <begin position="83"/>
        <end position="104"/>
    </location>
</feature>
<dbReference type="Proteomes" id="UP001597109">
    <property type="component" value="Unassembled WGS sequence"/>
</dbReference>
<reference evidence="3" key="1">
    <citation type="journal article" date="2019" name="Int. J. Syst. Evol. Microbiol.">
        <title>The Global Catalogue of Microorganisms (GCM) 10K type strain sequencing project: providing services to taxonomists for standard genome sequencing and annotation.</title>
        <authorList>
            <consortium name="The Broad Institute Genomics Platform"/>
            <consortium name="The Broad Institute Genome Sequencing Center for Infectious Disease"/>
            <person name="Wu L."/>
            <person name="Ma J."/>
        </authorList>
    </citation>
    <scope>NUCLEOTIDE SEQUENCE [LARGE SCALE GENOMIC DNA]</scope>
    <source>
        <strain evidence="3">CCUG 56756</strain>
    </source>
</reference>
<evidence type="ECO:0000256" key="1">
    <source>
        <dbReference type="SAM" id="Phobius"/>
    </source>
</evidence>